<evidence type="ECO:0008006" key="3">
    <source>
        <dbReference type="Google" id="ProtNLM"/>
    </source>
</evidence>
<dbReference type="Proteomes" id="UP000193623">
    <property type="component" value="Unassembled WGS sequence"/>
</dbReference>
<dbReference type="AlphaFoldDB" id="A0A1Y5RII9"/>
<dbReference type="PANTHER" id="PTHR35519:SF2">
    <property type="entry name" value="PH DOMAIN PROTEIN"/>
    <property type="match status" value="1"/>
</dbReference>
<name>A0A1Y5RII9_9RHOB</name>
<dbReference type="PANTHER" id="PTHR35519">
    <property type="entry name" value="MEMBRANE PROTEINS"/>
    <property type="match status" value="1"/>
</dbReference>
<proteinExistence type="predicted"/>
<evidence type="ECO:0000313" key="1">
    <source>
        <dbReference type="EMBL" id="SLN18361.1"/>
    </source>
</evidence>
<dbReference type="RefSeq" id="WP_085863039.1">
    <property type="nucleotide sequence ID" value="NZ_FWFT01000001.1"/>
</dbReference>
<protein>
    <recommendedName>
        <fullName evidence="3">DUF4112 domain-containing protein</fullName>
    </recommendedName>
</protein>
<gene>
    <name evidence="1" type="ORF">PSJ8397_00592</name>
</gene>
<dbReference type="InterPro" id="IPR025187">
    <property type="entry name" value="DUF4112"/>
</dbReference>
<dbReference type="Pfam" id="PF13430">
    <property type="entry name" value="DUF4112"/>
    <property type="match status" value="1"/>
</dbReference>
<organism evidence="1 2">
    <name type="scientific">Pseudooctadecabacter jejudonensis</name>
    <dbReference type="NCBI Taxonomy" id="1391910"/>
    <lineage>
        <taxon>Bacteria</taxon>
        <taxon>Pseudomonadati</taxon>
        <taxon>Pseudomonadota</taxon>
        <taxon>Alphaproteobacteria</taxon>
        <taxon>Rhodobacterales</taxon>
        <taxon>Paracoccaceae</taxon>
        <taxon>Pseudooctadecabacter</taxon>
    </lineage>
</organism>
<dbReference type="OrthoDB" id="513552at2"/>
<accession>A0A1Y5RII9</accession>
<sequence length="131" mass="14091">MTENDIDIEQLERLATRMDALFRVPGTTIDVGLDAVLGLVPVVGDALALAPSIYIYQQGHRAGVPSTTKGRMLANIGIDWLIGSIPLVGDIFDIGYKSKLRNVALIRQHLEATGRLPPNAAPALPKDPSPR</sequence>
<reference evidence="1 2" key="1">
    <citation type="submission" date="2017-03" db="EMBL/GenBank/DDBJ databases">
        <authorList>
            <person name="Afonso C.L."/>
            <person name="Miller P.J."/>
            <person name="Scott M.A."/>
            <person name="Spackman E."/>
            <person name="Goraichik I."/>
            <person name="Dimitrov K.M."/>
            <person name="Suarez D.L."/>
            <person name="Swayne D.E."/>
        </authorList>
    </citation>
    <scope>NUCLEOTIDE SEQUENCE [LARGE SCALE GENOMIC DNA]</scope>
    <source>
        <strain evidence="1 2">CECT 8397</strain>
    </source>
</reference>
<keyword evidence="2" id="KW-1185">Reference proteome</keyword>
<evidence type="ECO:0000313" key="2">
    <source>
        <dbReference type="Proteomes" id="UP000193623"/>
    </source>
</evidence>
<dbReference type="EMBL" id="FWFT01000001">
    <property type="protein sequence ID" value="SLN18361.1"/>
    <property type="molecule type" value="Genomic_DNA"/>
</dbReference>